<feature type="transmembrane region" description="Helical" evidence="5">
    <location>
        <begin position="297"/>
        <end position="320"/>
    </location>
</feature>
<dbReference type="Proteomes" id="UP000321580">
    <property type="component" value="Unassembled WGS sequence"/>
</dbReference>
<evidence type="ECO:0000256" key="2">
    <source>
        <dbReference type="ARBA" id="ARBA00022692"/>
    </source>
</evidence>
<accession>A0A5C6RHE3</accession>
<dbReference type="CDD" id="cd17489">
    <property type="entry name" value="MFS_YfcJ_like"/>
    <property type="match status" value="1"/>
</dbReference>
<dbReference type="InterPro" id="IPR052714">
    <property type="entry name" value="MFS_Exporter"/>
</dbReference>
<keyword evidence="3 5" id="KW-1133">Transmembrane helix</keyword>
<keyword evidence="8" id="KW-1185">Reference proteome</keyword>
<evidence type="ECO:0000256" key="5">
    <source>
        <dbReference type="SAM" id="Phobius"/>
    </source>
</evidence>
<dbReference type="RefSeq" id="WP_147169125.1">
    <property type="nucleotide sequence ID" value="NZ_VOOR01000056.1"/>
</dbReference>
<dbReference type="InterPro" id="IPR011701">
    <property type="entry name" value="MFS"/>
</dbReference>
<sequence>MSEELPLYTAQFWLLCLSHALFAGSFNMIIPELPAYLESMGGGDYKGLIIALFTLMAGLSRPFSGKLTDTVGRVPVMIFGTLVCVVCSLLYPLLTTVSGFLLLRFFHGFSTGFKPTASSAYVADIAPVHRRGEAMGILGVSMNLGSSIFPPVGSWLAMAYSIDLMFYVSSGLALLSILILSGLRETLRDSVPFRPNLLSVGKKDFFEPTAIAPAVVIGLSYTSFGVLLTVVPDQAVHLGMANKGLFFTSFTAMGLLSRLLAGRASDRFGRVPVLRVSLVLTALSLFSMGSANSPAMLLATAGFLGFCTGVLGPTAMAWVVDRSPDSHRGRAMATAFIALEIGIGGGALYSAWLYDSDPEQFGLVFACSAALCLAGLLYVFLQPRWESRRQDD</sequence>
<comment type="subcellular location">
    <subcellularLocation>
        <location evidence="1">Membrane</location>
    </subcellularLocation>
</comment>
<protein>
    <submittedName>
        <fullName evidence="7">MFS transporter</fullName>
    </submittedName>
</protein>
<evidence type="ECO:0000256" key="4">
    <source>
        <dbReference type="ARBA" id="ARBA00023136"/>
    </source>
</evidence>
<feature type="transmembrane region" description="Helical" evidence="5">
    <location>
        <begin position="360"/>
        <end position="381"/>
    </location>
</feature>
<feature type="transmembrane region" description="Helical" evidence="5">
    <location>
        <begin position="137"/>
        <end position="158"/>
    </location>
</feature>
<dbReference type="PROSITE" id="PS50850">
    <property type="entry name" value="MFS"/>
    <property type="match status" value="1"/>
</dbReference>
<dbReference type="GO" id="GO:0016020">
    <property type="term" value="C:membrane"/>
    <property type="evidence" value="ECO:0007669"/>
    <property type="project" value="UniProtKB-SubCell"/>
</dbReference>
<keyword evidence="4 5" id="KW-0472">Membrane</keyword>
<feature type="transmembrane region" description="Helical" evidence="5">
    <location>
        <begin position="273"/>
        <end position="291"/>
    </location>
</feature>
<evidence type="ECO:0000256" key="1">
    <source>
        <dbReference type="ARBA" id="ARBA00004370"/>
    </source>
</evidence>
<feature type="transmembrane region" description="Helical" evidence="5">
    <location>
        <begin position="12"/>
        <end position="33"/>
    </location>
</feature>
<feature type="transmembrane region" description="Helical" evidence="5">
    <location>
        <begin position="205"/>
        <end position="224"/>
    </location>
</feature>
<feature type="transmembrane region" description="Helical" evidence="5">
    <location>
        <begin position="244"/>
        <end position="261"/>
    </location>
</feature>
<dbReference type="Gene3D" id="1.20.1250.20">
    <property type="entry name" value="MFS general substrate transporter like domains"/>
    <property type="match status" value="2"/>
</dbReference>
<evidence type="ECO:0000256" key="3">
    <source>
        <dbReference type="ARBA" id="ARBA00022989"/>
    </source>
</evidence>
<comment type="caution">
    <text evidence="7">The sequence shown here is derived from an EMBL/GenBank/DDBJ whole genome shotgun (WGS) entry which is preliminary data.</text>
</comment>
<dbReference type="OrthoDB" id="9812221at2"/>
<dbReference type="InterPro" id="IPR020846">
    <property type="entry name" value="MFS_dom"/>
</dbReference>
<evidence type="ECO:0000313" key="7">
    <source>
        <dbReference type="EMBL" id="TXB61513.1"/>
    </source>
</evidence>
<proteinExistence type="predicted"/>
<feature type="transmembrane region" description="Helical" evidence="5">
    <location>
        <begin position="45"/>
        <end position="64"/>
    </location>
</feature>
<dbReference type="InterPro" id="IPR005828">
    <property type="entry name" value="MFS_sugar_transport-like"/>
</dbReference>
<dbReference type="PANTHER" id="PTHR23531">
    <property type="entry name" value="QUINOLENE RESISTANCE PROTEIN NORA"/>
    <property type="match status" value="1"/>
</dbReference>
<feature type="transmembrane region" description="Helical" evidence="5">
    <location>
        <begin position="332"/>
        <end position="354"/>
    </location>
</feature>
<dbReference type="InterPro" id="IPR036259">
    <property type="entry name" value="MFS_trans_sf"/>
</dbReference>
<evidence type="ECO:0000313" key="8">
    <source>
        <dbReference type="Proteomes" id="UP000321580"/>
    </source>
</evidence>
<dbReference type="AlphaFoldDB" id="A0A5C6RHE3"/>
<feature type="transmembrane region" description="Helical" evidence="5">
    <location>
        <begin position="164"/>
        <end position="184"/>
    </location>
</feature>
<gene>
    <name evidence="7" type="ORF">FRY97_18835</name>
</gene>
<dbReference type="EMBL" id="VOOR01000056">
    <property type="protein sequence ID" value="TXB61513.1"/>
    <property type="molecule type" value="Genomic_DNA"/>
</dbReference>
<evidence type="ECO:0000259" key="6">
    <source>
        <dbReference type="PROSITE" id="PS50850"/>
    </source>
</evidence>
<reference evidence="7 8" key="1">
    <citation type="submission" date="2019-08" db="EMBL/GenBank/DDBJ databases">
        <title>Genome of Phaeodactylibacter luteus.</title>
        <authorList>
            <person name="Bowman J.P."/>
        </authorList>
    </citation>
    <scope>NUCLEOTIDE SEQUENCE [LARGE SCALE GENOMIC DNA]</scope>
    <source>
        <strain evidence="7 8">KCTC 42180</strain>
    </source>
</reference>
<name>A0A5C6RHE3_9BACT</name>
<dbReference type="Pfam" id="PF07690">
    <property type="entry name" value="MFS_1"/>
    <property type="match status" value="1"/>
</dbReference>
<dbReference type="PANTHER" id="PTHR23531:SF1">
    <property type="entry name" value="QUINOLENE RESISTANCE PROTEIN NORA"/>
    <property type="match status" value="1"/>
</dbReference>
<feature type="domain" description="Major facilitator superfamily (MFS) profile" evidence="6">
    <location>
        <begin position="11"/>
        <end position="387"/>
    </location>
</feature>
<dbReference type="SUPFAM" id="SSF103473">
    <property type="entry name" value="MFS general substrate transporter"/>
    <property type="match status" value="1"/>
</dbReference>
<dbReference type="GO" id="GO:0022857">
    <property type="term" value="F:transmembrane transporter activity"/>
    <property type="evidence" value="ECO:0007669"/>
    <property type="project" value="InterPro"/>
</dbReference>
<feature type="transmembrane region" description="Helical" evidence="5">
    <location>
        <begin position="76"/>
        <end position="103"/>
    </location>
</feature>
<dbReference type="Pfam" id="PF00083">
    <property type="entry name" value="Sugar_tr"/>
    <property type="match status" value="1"/>
</dbReference>
<organism evidence="7 8">
    <name type="scientific">Phaeodactylibacter luteus</name>
    <dbReference type="NCBI Taxonomy" id="1564516"/>
    <lineage>
        <taxon>Bacteria</taxon>
        <taxon>Pseudomonadati</taxon>
        <taxon>Bacteroidota</taxon>
        <taxon>Saprospiria</taxon>
        <taxon>Saprospirales</taxon>
        <taxon>Haliscomenobacteraceae</taxon>
        <taxon>Phaeodactylibacter</taxon>
    </lineage>
</organism>
<keyword evidence="2 5" id="KW-0812">Transmembrane</keyword>